<proteinExistence type="predicted"/>
<dbReference type="Proteomes" id="UP000192911">
    <property type="component" value="Unassembled WGS sequence"/>
</dbReference>
<protein>
    <submittedName>
        <fullName evidence="1">Uncharacterized protein</fullName>
    </submittedName>
</protein>
<evidence type="ECO:0000313" key="2">
    <source>
        <dbReference type="Proteomes" id="UP000192911"/>
    </source>
</evidence>
<dbReference type="OrthoDB" id="5513456at2"/>
<name>A0A1X7D5F9_TRICW</name>
<dbReference type="RefSeq" id="WP_085225208.1">
    <property type="nucleotide sequence ID" value="NZ_BSQD01000002.1"/>
</dbReference>
<dbReference type="STRING" id="28094.SAMN06295900_102413"/>
<dbReference type="GeneID" id="95552267"/>
<reference evidence="2" key="1">
    <citation type="submission" date="2017-04" db="EMBL/GenBank/DDBJ databases">
        <authorList>
            <person name="Varghese N."/>
            <person name="Submissions S."/>
        </authorList>
    </citation>
    <scope>NUCLEOTIDE SEQUENCE [LARGE SCALE GENOMIC DNA]</scope>
    <source>
        <strain evidence="2">Ballard 720</strain>
    </source>
</reference>
<keyword evidence="2" id="KW-1185">Reference proteome</keyword>
<gene>
    <name evidence="1" type="ORF">SAMN06295900_102413</name>
</gene>
<organism evidence="1 2">
    <name type="scientific">Trinickia caryophylli</name>
    <name type="common">Paraburkholderia caryophylli</name>
    <dbReference type="NCBI Taxonomy" id="28094"/>
    <lineage>
        <taxon>Bacteria</taxon>
        <taxon>Pseudomonadati</taxon>
        <taxon>Pseudomonadota</taxon>
        <taxon>Betaproteobacteria</taxon>
        <taxon>Burkholderiales</taxon>
        <taxon>Burkholderiaceae</taxon>
        <taxon>Trinickia</taxon>
    </lineage>
</organism>
<dbReference type="EMBL" id="FXAH01000002">
    <property type="protein sequence ID" value="SMF09151.1"/>
    <property type="molecule type" value="Genomic_DNA"/>
</dbReference>
<accession>A0A1X7D5F9</accession>
<dbReference type="Pfam" id="PF13665">
    <property type="entry name" value="Tox-PAAR-like"/>
    <property type="match status" value="1"/>
</dbReference>
<dbReference type="AlphaFoldDB" id="A0A1X7D5F9"/>
<sequence>MFANINLGVLNFAFPDVCKLLPVPIPFPFPNFALSFTHIPSVFNVIFGGGLAENLMTQGTVSLGDISAGGVVSQIELGPDRQILGSFKVTVGVMFATRLTTVTMQNGMPPNAVGMSITPAQFRVILLS</sequence>
<evidence type="ECO:0000313" key="1">
    <source>
        <dbReference type="EMBL" id="SMF09151.1"/>
    </source>
</evidence>